<reference evidence="10 11" key="1">
    <citation type="submission" date="2011-10" db="EMBL/GenBank/DDBJ databases">
        <title>The Improved High-Quality Draft genome of Methanoplanus limicola DSM 2279.</title>
        <authorList>
            <consortium name="US DOE Joint Genome Institute (JGI-PGF)"/>
            <person name="Lucas S."/>
            <person name="Copeland A."/>
            <person name="Lapidus A."/>
            <person name="Glavina del Rio T."/>
            <person name="Dalin E."/>
            <person name="Tice H."/>
            <person name="Bruce D."/>
            <person name="Goodwin L."/>
            <person name="Pitluck S."/>
            <person name="Peters L."/>
            <person name="Mikhailova N."/>
            <person name="Lu M."/>
            <person name="Kyrpides N."/>
            <person name="Mavromatis K."/>
            <person name="Ivanova N."/>
            <person name="Markowitz V."/>
            <person name="Cheng J.-F."/>
            <person name="Hugenholtz P."/>
            <person name="Woyke T."/>
            <person name="Wu D."/>
            <person name="Wirth R."/>
            <person name="Brambilla E.-M."/>
            <person name="Klenk H.-P."/>
            <person name="Eisen J.A."/>
        </authorList>
    </citation>
    <scope>NUCLEOTIDE SEQUENCE [LARGE SCALE GENOMIC DNA]</scope>
    <source>
        <strain evidence="10 11">DSM 2279</strain>
    </source>
</reference>
<keyword evidence="6 8" id="KW-0067">ATP-binding</keyword>
<dbReference type="HAMAP" id="MF_00137">
    <property type="entry name" value="SAICAR_synth"/>
    <property type="match status" value="1"/>
</dbReference>
<dbReference type="InterPro" id="IPR018236">
    <property type="entry name" value="SAICAR_synthetase_CS"/>
</dbReference>
<dbReference type="Pfam" id="PF01259">
    <property type="entry name" value="SAICAR_synt"/>
    <property type="match status" value="1"/>
</dbReference>
<keyword evidence="3 8" id="KW-0436">Ligase</keyword>
<evidence type="ECO:0000256" key="1">
    <source>
        <dbReference type="ARBA" id="ARBA00004672"/>
    </source>
</evidence>
<dbReference type="InterPro" id="IPR001636">
    <property type="entry name" value="SAICAR_synth"/>
</dbReference>
<dbReference type="Proteomes" id="UP000005741">
    <property type="component" value="Chromosome"/>
</dbReference>
<dbReference type="PROSITE" id="PS01057">
    <property type="entry name" value="SAICAR_SYNTHETASE_1"/>
    <property type="match status" value="1"/>
</dbReference>
<name>H1YWD5_9EURY</name>
<dbReference type="InterPro" id="IPR050089">
    <property type="entry name" value="SAICAR_synthetase"/>
</dbReference>
<feature type="domain" description="SAICAR synthetase/ADE2 N-terminal" evidence="9">
    <location>
        <begin position="8"/>
        <end position="233"/>
    </location>
</feature>
<keyword evidence="4 8" id="KW-0547">Nucleotide-binding</keyword>
<dbReference type="HOGENOM" id="CLU_061495_2_0_2"/>
<dbReference type="Gene3D" id="3.30.200.20">
    <property type="entry name" value="Phosphorylase Kinase, domain 1"/>
    <property type="match status" value="1"/>
</dbReference>
<dbReference type="GO" id="GO:0009236">
    <property type="term" value="P:cobalamin biosynthetic process"/>
    <property type="evidence" value="ECO:0007669"/>
    <property type="project" value="InterPro"/>
</dbReference>
<dbReference type="GO" id="GO:0006189">
    <property type="term" value="P:'de novo' IMP biosynthetic process"/>
    <property type="evidence" value="ECO:0007669"/>
    <property type="project" value="UniProtKB-UniRule"/>
</dbReference>
<evidence type="ECO:0000259" key="9">
    <source>
        <dbReference type="Pfam" id="PF01259"/>
    </source>
</evidence>
<comment type="pathway">
    <text evidence="1 8">Purine metabolism; IMP biosynthesis via de novo pathway; 5-amino-1-(5-phospho-D-ribosyl)imidazole-4-carboxamide from 5-amino-1-(5-phospho-D-ribosyl)imidazole-4-carboxylate: step 1/2.</text>
</comment>
<evidence type="ECO:0000256" key="5">
    <source>
        <dbReference type="ARBA" id="ARBA00022755"/>
    </source>
</evidence>
<comment type="catalytic activity">
    <reaction evidence="7 8">
        <text>5-amino-1-(5-phospho-D-ribosyl)imidazole-4-carboxylate + L-aspartate + ATP = (2S)-2-[5-amino-1-(5-phospho-beta-D-ribosyl)imidazole-4-carboxamido]succinate + ADP + phosphate + 2 H(+)</text>
        <dbReference type="Rhea" id="RHEA:22628"/>
        <dbReference type="ChEBI" id="CHEBI:15378"/>
        <dbReference type="ChEBI" id="CHEBI:29991"/>
        <dbReference type="ChEBI" id="CHEBI:30616"/>
        <dbReference type="ChEBI" id="CHEBI:43474"/>
        <dbReference type="ChEBI" id="CHEBI:58443"/>
        <dbReference type="ChEBI" id="CHEBI:77657"/>
        <dbReference type="ChEBI" id="CHEBI:456216"/>
        <dbReference type="EC" id="6.3.2.6"/>
    </reaction>
</comment>
<dbReference type="InterPro" id="IPR028923">
    <property type="entry name" value="SAICAR_synt/ADE2_N"/>
</dbReference>
<dbReference type="NCBIfam" id="TIGR00081">
    <property type="entry name" value="purC"/>
    <property type="match status" value="1"/>
</dbReference>
<sequence length="243" mass="28063">MKMQTGELLYKGKAKSIYRTEKDDELLAVFRDDITAFNGEKKDEFAGKGEYNFAASAFFFDFLEKNGVKTHYLRAVDERSMVVSKLDMIPLEVIARNRAAGSIVKKFPFKEGQILNPPVISTDYKDDERGDPPINDDLVVALCLLTPDELMNVRETTLKINRILSDFFEELGLILVDFKIEFGRKDGIIVLGDEISMDSMRLWDRETMESFDKDVYRYDKGDFMSAYARVVEKINQWKDSHME</sequence>
<evidence type="ECO:0000256" key="3">
    <source>
        <dbReference type="ARBA" id="ARBA00022598"/>
    </source>
</evidence>
<dbReference type="UniPathway" id="UPA00074">
    <property type="reaction ID" value="UER00131"/>
</dbReference>
<dbReference type="PROSITE" id="PS01058">
    <property type="entry name" value="SAICAR_SYNTHETASE_2"/>
    <property type="match status" value="1"/>
</dbReference>
<dbReference type="STRING" id="937775.Metlim_0734"/>
<accession>H1YWD5</accession>
<dbReference type="FunCoup" id="H1YWD5">
    <property type="interactions" value="123"/>
</dbReference>
<dbReference type="SUPFAM" id="SSF56104">
    <property type="entry name" value="SAICAR synthase-like"/>
    <property type="match status" value="1"/>
</dbReference>
<dbReference type="InParanoid" id="H1YWD5"/>
<dbReference type="PATRIC" id="fig|937775.9.peg.851"/>
<evidence type="ECO:0000256" key="2">
    <source>
        <dbReference type="ARBA" id="ARBA00010190"/>
    </source>
</evidence>
<dbReference type="GO" id="GO:0005524">
    <property type="term" value="F:ATP binding"/>
    <property type="evidence" value="ECO:0007669"/>
    <property type="project" value="UniProtKB-KW"/>
</dbReference>
<keyword evidence="11" id="KW-1185">Reference proteome</keyword>
<dbReference type="CDD" id="cd01415">
    <property type="entry name" value="SAICAR_synt_PurC"/>
    <property type="match status" value="1"/>
</dbReference>
<dbReference type="Gene3D" id="3.30.470.20">
    <property type="entry name" value="ATP-grasp fold, B domain"/>
    <property type="match status" value="1"/>
</dbReference>
<dbReference type="InterPro" id="IPR033934">
    <property type="entry name" value="SAICAR_synt_PurC"/>
</dbReference>
<dbReference type="EC" id="6.3.2.6" evidence="8"/>
<dbReference type="PANTHER" id="PTHR43599:SF3">
    <property type="entry name" value="SI:DKEY-6E2.2"/>
    <property type="match status" value="1"/>
</dbReference>
<evidence type="ECO:0000256" key="6">
    <source>
        <dbReference type="ARBA" id="ARBA00022840"/>
    </source>
</evidence>
<comment type="similarity">
    <text evidence="2 8">Belongs to the SAICAR synthetase family.</text>
</comment>
<organism evidence="10 11">
    <name type="scientific">Methanoplanus limicola DSM 2279</name>
    <dbReference type="NCBI Taxonomy" id="937775"/>
    <lineage>
        <taxon>Archaea</taxon>
        <taxon>Methanobacteriati</taxon>
        <taxon>Methanobacteriota</taxon>
        <taxon>Stenosarchaea group</taxon>
        <taxon>Methanomicrobia</taxon>
        <taxon>Methanomicrobiales</taxon>
        <taxon>Methanomicrobiaceae</taxon>
        <taxon>Methanoplanus</taxon>
    </lineage>
</organism>
<dbReference type="AlphaFoldDB" id="H1YWD5"/>
<evidence type="ECO:0000256" key="7">
    <source>
        <dbReference type="ARBA" id="ARBA00048475"/>
    </source>
</evidence>
<evidence type="ECO:0000256" key="8">
    <source>
        <dbReference type="HAMAP-Rule" id="MF_00137"/>
    </source>
</evidence>
<keyword evidence="5 8" id="KW-0658">Purine biosynthesis</keyword>
<gene>
    <name evidence="8" type="primary">purC</name>
    <name evidence="10" type="ORF">Metlim_0734</name>
</gene>
<dbReference type="EMBL" id="CM001436">
    <property type="protein sequence ID" value="EHQ34857.1"/>
    <property type="molecule type" value="Genomic_DNA"/>
</dbReference>
<dbReference type="GO" id="GO:0004639">
    <property type="term" value="F:phosphoribosylaminoimidazolesuccinocarboxamide synthase activity"/>
    <property type="evidence" value="ECO:0007669"/>
    <property type="project" value="UniProtKB-UniRule"/>
</dbReference>
<evidence type="ECO:0000313" key="11">
    <source>
        <dbReference type="Proteomes" id="UP000005741"/>
    </source>
</evidence>
<dbReference type="PANTHER" id="PTHR43599">
    <property type="entry name" value="MULTIFUNCTIONAL PROTEIN ADE2"/>
    <property type="match status" value="1"/>
</dbReference>
<evidence type="ECO:0000313" key="10">
    <source>
        <dbReference type="EMBL" id="EHQ34857.1"/>
    </source>
</evidence>
<proteinExistence type="inferred from homology"/>
<protein>
    <recommendedName>
        <fullName evidence="8">Phosphoribosylaminoimidazole-succinocarboxamide synthase</fullName>
        <ecNumber evidence="8">6.3.2.6</ecNumber>
    </recommendedName>
    <alternativeName>
        <fullName evidence="8">SAICAR synthetase</fullName>
    </alternativeName>
</protein>
<evidence type="ECO:0000256" key="4">
    <source>
        <dbReference type="ARBA" id="ARBA00022741"/>
    </source>
</evidence>